<accession>A0A4P7SHV8</accession>
<proteinExistence type="predicted"/>
<evidence type="ECO:0000313" key="2">
    <source>
        <dbReference type="EMBL" id="QCB93642.1"/>
    </source>
</evidence>
<dbReference type="PIRSF" id="PIRSF019169">
    <property type="entry name" value="PilM"/>
    <property type="match status" value="1"/>
</dbReference>
<dbReference type="PANTHER" id="PTHR32432">
    <property type="entry name" value="CELL DIVISION PROTEIN FTSA-RELATED"/>
    <property type="match status" value="1"/>
</dbReference>
<dbReference type="Pfam" id="PF11104">
    <property type="entry name" value="PilM_2"/>
    <property type="match status" value="1"/>
</dbReference>
<dbReference type="InterPro" id="IPR043129">
    <property type="entry name" value="ATPase_NBD"/>
</dbReference>
<sequence>MASSRVIGLDIGTTTVRAAEVEFGKGGPASGTATLVRYGEAPLPAGAVRDGEVTEAEVVSTSLRRLWAQAKFGTKDVVIGVGNQRVLVREFDLPWLPDNQIKQSLPFHVQGVLPMSTDDALLDFFPVSEFEGRSGRTLKGMLVAAQRDTVNANVLAVVGAGLRPTQVDLNAFALLRSVCRGELASQTVAVVDVGAHLTHVVVSAHGVPRLVRTLPSGGQQVTDAVAAAAGIGRPEAEEAKRALGLGYAAPAEHAAAADALNEAAQKLLEAVRGTIAFYSGNHREAPIEAVLVTGGGAALPGFGQYLATLTRLPVILADPLAGVRVRKGSRRATPHGEQAVAALPIGLAFGAAA</sequence>
<evidence type="ECO:0000313" key="3">
    <source>
        <dbReference type="Proteomes" id="UP000296469"/>
    </source>
</evidence>
<reference evidence="2 3" key="1">
    <citation type="submission" date="2019-04" db="EMBL/GenBank/DDBJ databases">
        <title>Isolation and identification of Cellulomonas shaoxiangyii sp. Nov. isolated from feces of the Tibetan antelopes (Pantholops hodgsonii) in the Qinghai-Tibet plateau of China.</title>
        <authorList>
            <person name="Tian Z."/>
        </authorList>
    </citation>
    <scope>NUCLEOTIDE SEQUENCE [LARGE SCALE GENOMIC DNA]</scope>
    <source>
        <strain evidence="2 3">Z28</strain>
    </source>
</reference>
<dbReference type="AlphaFoldDB" id="A0A4P7SHV8"/>
<dbReference type="RefSeq" id="WP_135973728.1">
    <property type="nucleotide sequence ID" value="NZ_CP039291.1"/>
</dbReference>
<dbReference type="PANTHER" id="PTHR32432:SF3">
    <property type="entry name" value="ETHANOLAMINE UTILIZATION PROTEIN EUTJ"/>
    <property type="match status" value="1"/>
</dbReference>
<dbReference type="Proteomes" id="UP000296469">
    <property type="component" value="Chromosome"/>
</dbReference>
<organism evidence="2 3">
    <name type="scientific">Cellulomonas shaoxiangyii</name>
    <dbReference type="NCBI Taxonomy" id="2566013"/>
    <lineage>
        <taxon>Bacteria</taxon>
        <taxon>Bacillati</taxon>
        <taxon>Actinomycetota</taxon>
        <taxon>Actinomycetes</taxon>
        <taxon>Micrococcales</taxon>
        <taxon>Cellulomonadaceae</taxon>
        <taxon>Cellulomonas</taxon>
    </lineage>
</organism>
<dbReference type="GO" id="GO:0051301">
    <property type="term" value="P:cell division"/>
    <property type="evidence" value="ECO:0007669"/>
    <property type="project" value="InterPro"/>
</dbReference>
<dbReference type="KEGG" id="celz:E5225_08765"/>
<name>A0A4P7SHV8_9CELL</name>
<dbReference type="InterPro" id="IPR005883">
    <property type="entry name" value="PilM"/>
</dbReference>
<dbReference type="CDD" id="cd24049">
    <property type="entry name" value="ASKHA_NBD_PilM"/>
    <property type="match status" value="1"/>
</dbReference>
<dbReference type="EMBL" id="CP039291">
    <property type="protein sequence ID" value="QCB93642.1"/>
    <property type="molecule type" value="Genomic_DNA"/>
</dbReference>
<protein>
    <submittedName>
        <fullName evidence="2">Type IV pilus assembly protein PilM</fullName>
    </submittedName>
</protein>
<dbReference type="OrthoDB" id="1926201at2"/>
<dbReference type="Gene3D" id="3.30.1490.300">
    <property type="match status" value="1"/>
</dbReference>
<dbReference type="Gene3D" id="3.30.420.40">
    <property type="match status" value="2"/>
</dbReference>
<dbReference type="InterPro" id="IPR003494">
    <property type="entry name" value="SHS2_FtsA"/>
</dbReference>
<evidence type="ECO:0000259" key="1">
    <source>
        <dbReference type="SMART" id="SM00842"/>
    </source>
</evidence>
<dbReference type="SUPFAM" id="SSF53067">
    <property type="entry name" value="Actin-like ATPase domain"/>
    <property type="match status" value="2"/>
</dbReference>
<dbReference type="NCBIfam" id="TIGR01175">
    <property type="entry name" value="pilM"/>
    <property type="match status" value="1"/>
</dbReference>
<feature type="domain" description="SHS2" evidence="1">
    <location>
        <begin position="6"/>
        <end position="178"/>
    </location>
</feature>
<keyword evidence="3" id="KW-1185">Reference proteome</keyword>
<dbReference type="SMART" id="SM00842">
    <property type="entry name" value="FtsA"/>
    <property type="match status" value="1"/>
</dbReference>
<gene>
    <name evidence="2" type="primary">pilM</name>
    <name evidence="2" type="ORF">E5225_08765</name>
</gene>
<dbReference type="InterPro" id="IPR050696">
    <property type="entry name" value="FtsA/MreB"/>
</dbReference>